<accession>A0A1I1GU53</accession>
<sequence>MKRWIASGLLSLTLLLPLAKAQAFYDEYNDIYTYAGGGLHIWNDGGDSALGFKLRFGQHLNTFVGAEVQLGHGGTNDNDVGLDWLFGGYARFALPLGHFTPFAKLGLTAASLQVADTSTTDFGLGYGLGVEFDLPRAFYLDIEYMSYMAADADNVETDLDALTLGVGYKF</sequence>
<gene>
    <name evidence="4" type="ORF">SAMN05660443_1634</name>
</gene>
<reference evidence="4 5" key="1">
    <citation type="submission" date="2016-10" db="EMBL/GenBank/DDBJ databases">
        <authorList>
            <person name="de Groot N.N."/>
        </authorList>
    </citation>
    <scope>NUCLEOTIDE SEQUENCE [LARGE SCALE GENOMIC DNA]</scope>
    <source>
        <strain evidence="4 5">DSM 18438</strain>
    </source>
</reference>
<dbReference type="Pfam" id="PF13505">
    <property type="entry name" value="OMP_b-brl"/>
    <property type="match status" value="1"/>
</dbReference>
<dbReference type="InterPro" id="IPR011250">
    <property type="entry name" value="OMP/PagP_B-barrel"/>
</dbReference>
<dbReference type="STRING" id="1122252.SAMN05660443_1634"/>
<dbReference type="AlphaFoldDB" id="A0A1I1GU53"/>
<organism evidence="4 5">
    <name type="scientific">Marinospirillum celere</name>
    <dbReference type="NCBI Taxonomy" id="1122252"/>
    <lineage>
        <taxon>Bacteria</taxon>
        <taxon>Pseudomonadati</taxon>
        <taxon>Pseudomonadota</taxon>
        <taxon>Gammaproteobacteria</taxon>
        <taxon>Oceanospirillales</taxon>
        <taxon>Oceanospirillaceae</taxon>
        <taxon>Marinospirillum</taxon>
    </lineage>
</organism>
<dbReference type="Proteomes" id="UP000199058">
    <property type="component" value="Unassembled WGS sequence"/>
</dbReference>
<dbReference type="EMBL" id="FOLH01000003">
    <property type="protein sequence ID" value="SFC15194.1"/>
    <property type="molecule type" value="Genomic_DNA"/>
</dbReference>
<evidence type="ECO:0000256" key="1">
    <source>
        <dbReference type="ARBA" id="ARBA00022729"/>
    </source>
</evidence>
<evidence type="ECO:0000256" key="2">
    <source>
        <dbReference type="SAM" id="SignalP"/>
    </source>
</evidence>
<proteinExistence type="predicted"/>
<evidence type="ECO:0000313" key="4">
    <source>
        <dbReference type="EMBL" id="SFC15194.1"/>
    </source>
</evidence>
<dbReference type="SUPFAM" id="SSF56925">
    <property type="entry name" value="OMPA-like"/>
    <property type="match status" value="1"/>
</dbReference>
<dbReference type="OrthoDB" id="5901526at2"/>
<name>A0A1I1GU53_9GAMM</name>
<keyword evidence="1 2" id="KW-0732">Signal</keyword>
<evidence type="ECO:0000259" key="3">
    <source>
        <dbReference type="Pfam" id="PF13505"/>
    </source>
</evidence>
<feature type="signal peptide" evidence="2">
    <location>
        <begin position="1"/>
        <end position="21"/>
    </location>
</feature>
<feature type="domain" description="Outer membrane protein beta-barrel" evidence="3">
    <location>
        <begin position="12"/>
        <end position="170"/>
    </location>
</feature>
<dbReference type="Gene3D" id="2.40.160.20">
    <property type="match status" value="1"/>
</dbReference>
<feature type="chain" id="PRO_5011669726" evidence="2">
    <location>
        <begin position="22"/>
        <end position="170"/>
    </location>
</feature>
<keyword evidence="5" id="KW-1185">Reference proteome</keyword>
<dbReference type="RefSeq" id="WP_091961802.1">
    <property type="nucleotide sequence ID" value="NZ_FOLH01000003.1"/>
</dbReference>
<dbReference type="InterPro" id="IPR027385">
    <property type="entry name" value="Beta-barrel_OMP"/>
</dbReference>
<protein>
    <submittedName>
        <fullName evidence="4">Opacity protein</fullName>
    </submittedName>
</protein>
<evidence type="ECO:0000313" key="5">
    <source>
        <dbReference type="Proteomes" id="UP000199058"/>
    </source>
</evidence>